<dbReference type="Pfam" id="PF00582">
    <property type="entry name" value="Usp"/>
    <property type="match status" value="1"/>
</dbReference>
<dbReference type="EMBL" id="CP009170">
    <property type="protein sequence ID" value="AIS52908.1"/>
    <property type="molecule type" value="Genomic_DNA"/>
</dbReference>
<feature type="domain" description="UspA" evidence="2">
    <location>
        <begin position="1"/>
        <end position="140"/>
    </location>
</feature>
<dbReference type="OrthoDB" id="9794782at2"/>
<proteinExistence type="inferred from homology"/>
<evidence type="ECO:0000256" key="1">
    <source>
        <dbReference type="ARBA" id="ARBA00008791"/>
    </source>
</evidence>
<dbReference type="RefSeq" id="WP_049685580.1">
    <property type="nucleotide sequence ID" value="NZ_CP009170.1"/>
</dbReference>
<dbReference type="STRING" id="2325.TKV_c17570"/>
<dbReference type="PANTHER" id="PTHR46268:SF6">
    <property type="entry name" value="UNIVERSAL STRESS PROTEIN UP12"/>
    <property type="match status" value="1"/>
</dbReference>
<dbReference type="PRINTS" id="PR01438">
    <property type="entry name" value="UNVRSLSTRESS"/>
</dbReference>
<protein>
    <submittedName>
        <fullName evidence="3">UspA domain-containing protein</fullName>
    </submittedName>
</protein>
<dbReference type="Gene3D" id="3.40.50.620">
    <property type="entry name" value="HUPs"/>
    <property type="match status" value="1"/>
</dbReference>
<gene>
    <name evidence="3" type="ORF">TKV_c17570</name>
</gene>
<sequence length="140" mass="15447">MFKKILLAYDGSEYANKAYEYVLELAQINGGCEVYLISVANIPEFVNSKDEVDEALNAAKLYYGKILGNARKLANEKGIKIFTEVIPGHPVDSVIRFAEKHECDLIVVGKKGTSGVKRYIIGNVAENIARHAKCSVLIVK</sequence>
<dbReference type="PANTHER" id="PTHR46268">
    <property type="entry name" value="STRESS RESPONSE PROTEIN NHAX"/>
    <property type="match status" value="1"/>
</dbReference>
<dbReference type="AlphaFoldDB" id="A0A097ASW9"/>
<evidence type="ECO:0000313" key="4">
    <source>
        <dbReference type="Proteomes" id="UP000029669"/>
    </source>
</evidence>
<dbReference type="InterPro" id="IPR006016">
    <property type="entry name" value="UspA"/>
</dbReference>
<evidence type="ECO:0000259" key="2">
    <source>
        <dbReference type="Pfam" id="PF00582"/>
    </source>
</evidence>
<accession>A0A097ASW9</accession>
<dbReference type="InterPro" id="IPR014729">
    <property type="entry name" value="Rossmann-like_a/b/a_fold"/>
</dbReference>
<dbReference type="SUPFAM" id="SSF52402">
    <property type="entry name" value="Adenine nucleotide alpha hydrolases-like"/>
    <property type="match status" value="1"/>
</dbReference>
<dbReference type="HOGENOM" id="CLU_049301_16_2_9"/>
<dbReference type="Proteomes" id="UP000029669">
    <property type="component" value="Chromosome"/>
</dbReference>
<keyword evidence="4" id="KW-1185">Reference proteome</keyword>
<dbReference type="CDD" id="cd00293">
    <property type="entry name" value="USP-like"/>
    <property type="match status" value="1"/>
</dbReference>
<evidence type="ECO:0000313" key="3">
    <source>
        <dbReference type="EMBL" id="AIS52908.1"/>
    </source>
</evidence>
<dbReference type="eggNOG" id="COG0589">
    <property type="taxonomic scope" value="Bacteria"/>
</dbReference>
<dbReference type="InterPro" id="IPR006015">
    <property type="entry name" value="Universal_stress_UspA"/>
</dbReference>
<organism evidence="3 4">
    <name type="scientific">Thermoanaerobacter kivui</name>
    <name type="common">Acetogenium kivui</name>
    <dbReference type="NCBI Taxonomy" id="2325"/>
    <lineage>
        <taxon>Bacteria</taxon>
        <taxon>Bacillati</taxon>
        <taxon>Bacillota</taxon>
        <taxon>Clostridia</taxon>
        <taxon>Thermoanaerobacterales</taxon>
        <taxon>Thermoanaerobacteraceae</taxon>
        <taxon>Thermoanaerobacter</taxon>
    </lineage>
</organism>
<reference evidence="4" key="1">
    <citation type="journal article" date="2015" name="Genome Announc.">
        <title>Whole-Genome Sequences of 80 Environmental and Clinical Isolates of Burkholderia pseudomallei.</title>
        <authorList>
            <person name="Johnson S.L."/>
            <person name="Baker A.L."/>
            <person name="Chain P.S."/>
            <person name="Currie B.J."/>
            <person name="Daligault H.E."/>
            <person name="Davenport K.W."/>
            <person name="Davis C.B."/>
            <person name="Inglis T.J."/>
            <person name="Kaestli M."/>
            <person name="Koren S."/>
            <person name="Mayo M."/>
            <person name="Merritt A.J."/>
            <person name="Price E.P."/>
            <person name="Sarovich D.S."/>
            <person name="Warner J."/>
            <person name="Rosovitz M.J."/>
        </authorList>
    </citation>
    <scope>NUCLEOTIDE SEQUENCE [LARGE SCALE GENOMIC DNA]</scope>
    <source>
        <strain evidence="4">DSM 2030</strain>
    </source>
</reference>
<name>A0A097ASW9_THEKI</name>
<comment type="similarity">
    <text evidence="1">Belongs to the universal stress protein A family.</text>
</comment>
<dbReference type="KEGG" id="tki:TKV_c17570"/>